<dbReference type="AlphaFoldDB" id="A0A9Q3ZB16"/>
<organism evidence="1 2">
    <name type="scientific">Streptomyces guryensis</name>
    <dbReference type="NCBI Taxonomy" id="2886947"/>
    <lineage>
        <taxon>Bacteria</taxon>
        <taxon>Bacillati</taxon>
        <taxon>Actinomycetota</taxon>
        <taxon>Actinomycetes</taxon>
        <taxon>Kitasatosporales</taxon>
        <taxon>Streptomycetaceae</taxon>
        <taxon>Streptomyces</taxon>
    </lineage>
</organism>
<evidence type="ECO:0000313" key="1">
    <source>
        <dbReference type="EMBL" id="MCD9875895.1"/>
    </source>
</evidence>
<proteinExistence type="predicted"/>
<dbReference type="EMBL" id="JAJSBI010000009">
    <property type="protein sequence ID" value="MCD9875895.1"/>
    <property type="molecule type" value="Genomic_DNA"/>
</dbReference>
<accession>A0A9Q3ZB16</accession>
<comment type="caution">
    <text evidence="1">The sequence shown here is derived from an EMBL/GenBank/DDBJ whole genome shotgun (WGS) entry which is preliminary data.</text>
</comment>
<name>A0A9Q3ZB16_9ACTN</name>
<protein>
    <submittedName>
        <fullName evidence="1">Uncharacterized protein</fullName>
    </submittedName>
</protein>
<gene>
    <name evidence="1" type="ORF">LJ657_19960</name>
</gene>
<sequence>MTFTQLVRDGWTGTCGKAGETIRDQIEAGLNGSRSLVFAALICDEMTLAERTREHRGVSAG</sequence>
<dbReference type="RefSeq" id="WP_232650024.1">
    <property type="nucleotide sequence ID" value="NZ_JAJSBI010000009.1"/>
</dbReference>
<dbReference type="Proteomes" id="UP001108029">
    <property type="component" value="Unassembled WGS sequence"/>
</dbReference>
<evidence type="ECO:0000313" key="2">
    <source>
        <dbReference type="Proteomes" id="UP001108029"/>
    </source>
</evidence>
<keyword evidence="2" id="KW-1185">Reference proteome</keyword>
<reference evidence="1" key="1">
    <citation type="submission" date="2021-12" db="EMBL/GenBank/DDBJ databases">
        <authorList>
            <person name="Lee J.-H."/>
            <person name="Kim S.-B."/>
        </authorList>
    </citation>
    <scope>NUCLEOTIDE SEQUENCE</scope>
    <source>
        <strain evidence="1">NR30</strain>
    </source>
</reference>